<dbReference type="EMBL" id="QVRA01000027">
    <property type="protein sequence ID" value="RJG52420.1"/>
    <property type="molecule type" value="Genomic_DNA"/>
</dbReference>
<evidence type="ECO:0000256" key="2">
    <source>
        <dbReference type="ARBA" id="ARBA00022679"/>
    </source>
</evidence>
<sequence>MTDSNAIQFKRISYERFLEDIESIAQQLEASRWRPDFIVGIGRGGLVPGTYLSHRTGLPLLSVDHSSKVHEFAEALLVHIAGCANRGERYLFVDDINDSGKTLSYLRSVVVDQGSADNVRFAVLIDNASSRERVDFSAQTIDRSTEKDWFIFPWGAVATRDAWLEDAQEDPDRLGLAPQI</sequence>
<dbReference type="RefSeq" id="WP_119749598.1">
    <property type="nucleotide sequence ID" value="NZ_QVRA01000027.1"/>
</dbReference>
<dbReference type="PANTHER" id="PTHR43363:SF1">
    <property type="entry name" value="HYPOXANTHINE-GUANINE PHOSPHORIBOSYLTRANSFERASE"/>
    <property type="match status" value="1"/>
</dbReference>
<evidence type="ECO:0000256" key="1">
    <source>
        <dbReference type="ARBA" id="ARBA00022676"/>
    </source>
</evidence>
<dbReference type="GO" id="GO:0016757">
    <property type="term" value="F:glycosyltransferase activity"/>
    <property type="evidence" value="ECO:0007669"/>
    <property type="project" value="UniProtKB-KW"/>
</dbReference>
<name>A0A418YMN6_9SPHN</name>
<keyword evidence="2 4" id="KW-0808">Transferase</keyword>
<dbReference type="SUPFAM" id="SSF53271">
    <property type="entry name" value="PRTase-like"/>
    <property type="match status" value="1"/>
</dbReference>
<gene>
    <name evidence="4" type="ORF">D0Z70_20210</name>
</gene>
<dbReference type="AlphaFoldDB" id="A0A418YMN6"/>
<keyword evidence="5" id="KW-1185">Reference proteome</keyword>
<dbReference type="CDD" id="cd06223">
    <property type="entry name" value="PRTases_typeI"/>
    <property type="match status" value="1"/>
</dbReference>
<dbReference type="Proteomes" id="UP000283469">
    <property type="component" value="Unassembled WGS sequence"/>
</dbReference>
<dbReference type="OrthoDB" id="199120at2"/>
<dbReference type="Gene3D" id="3.40.50.2020">
    <property type="match status" value="1"/>
</dbReference>
<dbReference type="InterPro" id="IPR029057">
    <property type="entry name" value="PRTase-like"/>
</dbReference>
<protein>
    <submittedName>
        <fullName evidence="4">Phosphoribosyltransferase</fullName>
    </submittedName>
</protein>
<comment type="caution">
    <text evidence="4">The sequence shown here is derived from an EMBL/GenBank/DDBJ whole genome shotgun (WGS) entry which is preliminary data.</text>
</comment>
<accession>A0A418YMN6</accession>
<keyword evidence="1 4" id="KW-0328">Glycosyltransferase</keyword>
<proteinExistence type="predicted"/>
<evidence type="ECO:0000259" key="3">
    <source>
        <dbReference type="Pfam" id="PF00156"/>
    </source>
</evidence>
<evidence type="ECO:0000313" key="4">
    <source>
        <dbReference type="EMBL" id="RJG52420.1"/>
    </source>
</evidence>
<dbReference type="Pfam" id="PF00156">
    <property type="entry name" value="Pribosyltran"/>
    <property type="match status" value="1"/>
</dbReference>
<feature type="domain" description="Phosphoribosyltransferase" evidence="3">
    <location>
        <begin position="16"/>
        <end position="155"/>
    </location>
</feature>
<organism evidence="4 5">
    <name type="scientific">Sphingobium terrigena</name>
    <dbReference type="NCBI Taxonomy" id="2304063"/>
    <lineage>
        <taxon>Bacteria</taxon>
        <taxon>Pseudomonadati</taxon>
        <taxon>Pseudomonadota</taxon>
        <taxon>Alphaproteobacteria</taxon>
        <taxon>Sphingomonadales</taxon>
        <taxon>Sphingomonadaceae</taxon>
        <taxon>Sphingobium</taxon>
    </lineage>
</organism>
<dbReference type="PANTHER" id="PTHR43363">
    <property type="entry name" value="HYPOXANTHINE PHOSPHORIBOSYLTRANSFERASE"/>
    <property type="match status" value="1"/>
</dbReference>
<dbReference type="InterPro" id="IPR000836">
    <property type="entry name" value="PRTase_dom"/>
</dbReference>
<evidence type="ECO:0000313" key="5">
    <source>
        <dbReference type="Proteomes" id="UP000283469"/>
    </source>
</evidence>
<reference evidence="4 5" key="1">
    <citation type="submission" date="2018-08" db="EMBL/GenBank/DDBJ databases">
        <title>Sphingobium sp. EO9.</title>
        <authorList>
            <person name="Park Y."/>
            <person name="Kim K.H."/>
            <person name="Jeon C.O."/>
        </authorList>
    </citation>
    <scope>NUCLEOTIDE SEQUENCE [LARGE SCALE GENOMIC DNA]</scope>
    <source>
        <strain evidence="4 5">EO9</strain>
    </source>
</reference>